<evidence type="ECO:0000256" key="2">
    <source>
        <dbReference type="ARBA" id="ARBA00022763"/>
    </source>
</evidence>
<dbReference type="PANTHER" id="PTHR30562">
    <property type="entry name" value="UVRC/OXIDOREDUCTASE"/>
    <property type="match status" value="1"/>
</dbReference>
<dbReference type="SUPFAM" id="SSF82771">
    <property type="entry name" value="GIY-YIG endonuclease"/>
    <property type="match status" value="1"/>
</dbReference>
<dbReference type="Pfam" id="PF01541">
    <property type="entry name" value="GIY-YIG"/>
    <property type="match status" value="1"/>
</dbReference>
<dbReference type="AlphaFoldDB" id="A0AA94ISP9"/>
<keyword evidence="5 7" id="KW-0234">DNA repair</keyword>
<keyword evidence="3 7" id="KW-0228">DNA excision</keyword>
<dbReference type="PROSITE" id="PS50165">
    <property type="entry name" value="UVRC"/>
    <property type="match status" value="1"/>
</dbReference>
<dbReference type="SUPFAM" id="SSF46600">
    <property type="entry name" value="C-terminal UvrC-binding domain of UvrB"/>
    <property type="match status" value="1"/>
</dbReference>
<dbReference type="Proteomes" id="UP000198427">
    <property type="component" value="Unassembled WGS sequence"/>
</dbReference>
<organism evidence="10 11">
    <name type="scientific">Prevotella jejuni</name>
    <dbReference type="NCBI Taxonomy" id="1177574"/>
    <lineage>
        <taxon>Bacteria</taxon>
        <taxon>Pseudomonadati</taxon>
        <taxon>Bacteroidota</taxon>
        <taxon>Bacteroidia</taxon>
        <taxon>Bacteroidales</taxon>
        <taxon>Prevotellaceae</taxon>
        <taxon>Prevotella</taxon>
    </lineage>
</organism>
<accession>A0AA94ISP9</accession>
<dbReference type="HAMAP" id="MF_00203">
    <property type="entry name" value="UvrC"/>
    <property type="match status" value="1"/>
</dbReference>
<dbReference type="InterPro" id="IPR035901">
    <property type="entry name" value="GIY-YIG_endonuc_sf"/>
</dbReference>
<evidence type="ECO:0000256" key="6">
    <source>
        <dbReference type="ARBA" id="ARBA00023236"/>
    </source>
</evidence>
<keyword evidence="2 7" id="KW-0227">DNA damage</keyword>
<dbReference type="GO" id="GO:0003677">
    <property type="term" value="F:DNA binding"/>
    <property type="evidence" value="ECO:0007669"/>
    <property type="project" value="UniProtKB-UniRule"/>
</dbReference>
<comment type="subunit">
    <text evidence="7">Interacts with UvrB in an incision complex.</text>
</comment>
<evidence type="ECO:0000256" key="4">
    <source>
        <dbReference type="ARBA" id="ARBA00022881"/>
    </source>
</evidence>
<dbReference type="Gene3D" id="3.30.420.340">
    <property type="entry name" value="UvrC, RNAse H endonuclease domain"/>
    <property type="match status" value="1"/>
</dbReference>
<dbReference type="InterPro" id="IPR001162">
    <property type="entry name" value="UvrC_RNase_H_dom"/>
</dbReference>
<comment type="caution">
    <text evidence="10">The sequence shown here is derived from an EMBL/GenBank/DDBJ whole genome shotgun (WGS) entry which is preliminary data.</text>
</comment>
<comment type="subcellular location">
    <subcellularLocation>
        <location evidence="7">Cytoplasm</location>
    </subcellularLocation>
</comment>
<dbReference type="PANTHER" id="PTHR30562:SF1">
    <property type="entry name" value="UVRABC SYSTEM PROTEIN C"/>
    <property type="match status" value="1"/>
</dbReference>
<dbReference type="InterPro" id="IPR036876">
    <property type="entry name" value="UVR_dom_sf"/>
</dbReference>
<dbReference type="GO" id="GO:0009432">
    <property type="term" value="P:SOS response"/>
    <property type="evidence" value="ECO:0007669"/>
    <property type="project" value="UniProtKB-UniRule"/>
</dbReference>
<comment type="similarity">
    <text evidence="7">Belongs to the UvrC family.</text>
</comment>
<evidence type="ECO:0000259" key="9">
    <source>
        <dbReference type="PROSITE" id="PS50165"/>
    </source>
</evidence>
<feature type="domain" description="UvrC family homology region profile" evidence="9">
    <location>
        <begin position="296"/>
        <end position="505"/>
    </location>
</feature>
<dbReference type="CDD" id="cd10434">
    <property type="entry name" value="GIY-YIG_UvrC_Cho"/>
    <property type="match status" value="1"/>
</dbReference>
<dbReference type="Pfam" id="PF22920">
    <property type="entry name" value="UvrC_RNaseH"/>
    <property type="match status" value="1"/>
</dbReference>
<dbReference type="InterPro" id="IPR010994">
    <property type="entry name" value="RuvA_2-like"/>
</dbReference>
<dbReference type="Pfam" id="PF08459">
    <property type="entry name" value="UvrC_RNaseH_dom"/>
    <property type="match status" value="1"/>
</dbReference>
<feature type="domain" description="GIY-YIG" evidence="8">
    <location>
        <begin position="41"/>
        <end position="119"/>
    </location>
</feature>
<sequence>MFHVKQIVLKALCTKELRQMNKEENLKRIAYLKNIVLNMPEKPGTYQFYDNEKTIIYVGKAKNLKRRVSSYFHKEVDRFKTKVLVSKIHDISYSVVKTEEDALLIENQLIKQYKPKYNVLLKDGKTYPSICVTNEYFPRIFKTRTINKRYGTFYGPYSHIGSMYAILDIIKKVYKPRTCRFPITKEGIEQGKYKPCLEYHLHNCGAPCINKQSYEDYQEAIKQAREVLKGNTRDVQKLLKLEMEKYAEELRFEDAEICKQRYLALDNFAAKSEIVSYTITDVDVFTIVSDDSRKNAFINYIHVTNGAINQSFTYEYKRKLDETDEELLNEAIPEIRERFNSTAKEIIVPFELDFKVKDAEFFIPQRGDKHHLLELSEMNAKQYKFDRLKQTEKLNPEQKQTRLMRELQEKLKLSKLPYHIECFDNSNISGSDAVAGCIVYKGMKPSKKDYRKYNIKTVVGPDDYASMQEVVRRRYSRMQKEGSPLPDLIITDGGKGQMEVVREVVEDELHLNIPIAGLAKDDRHRTNELLFGFPQQTIALDIKGELFKVLTQIQDEVHRFAISFHRDKRSKSQLHSELDDIKGIGPKTKDALLKALKTVKRIKETDIQVLTNTIGASKATIVYNYFHANQ</sequence>
<dbReference type="GO" id="GO:0005737">
    <property type="term" value="C:cytoplasm"/>
    <property type="evidence" value="ECO:0007669"/>
    <property type="project" value="UniProtKB-SubCell"/>
</dbReference>
<dbReference type="NCBIfam" id="TIGR00194">
    <property type="entry name" value="uvrC"/>
    <property type="match status" value="1"/>
</dbReference>
<gene>
    <name evidence="7" type="primary">uvrC</name>
    <name evidence="10" type="ORF">SAMN06265364_10681</name>
</gene>
<dbReference type="PROSITE" id="PS50164">
    <property type="entry name" value="GIY_YIG"/>
    <property type="match status" value="1"/>
</dbReference>
<evidence type="ECO:0000256" key="5">
    <source>
        <dbReference type="ARBA" id="ARBA00023204"/>
    </source>
</evidence>
<keyword evidence="4 7" id="KW-0267">Excision nuclease</keyword>
<evidence type="ECO:0000256" key="1">
    <source>
        <dbReference type="ARBA" id="ARBA00022490"/>
    </source>
</evidence>
<dbReference type="FunFam" id="3.30.420.340:FF:000002">
    <property type="entry name" value="UvrABC system protein C"/>
    <property type="match status" value="1"/>
</dbReference>
<keyword evidence="1 7" id="KW-0963">Cytoplasm</keyword>
<comment type="function">
    <text evidence="7">The UvrABC repair system catalyzes the recognition and processing of DNA lesions. UvrC both incises the 5' and 3' sides of the lesion. The N-terminal half is responsible for the 3' incision and the C-terminal half is responsible for the 5' incision.</text>
</comment>
<dbReference type="InterPro" id="IPR050066">
    <property type="entry name" value="UvrABC_protein_C"/>
</dbReference>
<dbReference type="Gene3D" id="3.40.1440.10">
    <property type="entry name" value="GIY-YIG endonuclease"/>
    <property type="match status" value="1"/>
</dbReference>
<keyword evidence="6 7" id="KW-0742">SOS response</keyword>
<dbReference type="GO" id="GO:0009381">
    <property type="term" value="F:excinuclease ABC activity"/>
    <property type="evidence" value="ECO:0007669"/>
    <property type="project" value="UniProtKB-UniRule"/>
</dbReference>
<dbReference type="GO" id="GO:0009380">
    <property type="term" value="C:excinuclease repair complex"/>
    <property type="evidence" value="ECO:0007669"/>
    <property type="project" value="InterPro"/>
</dbReference>
<dbReference type="InterPro" id="IPR047296">
    <property type="entry name" value="GIY-YIG_UvrC_Cho"/>
</dbReference>
<dbReference type="SMART" id="SM00465">
    <property type="entry name" value="GIYc"/>
    <property type="match status" value="1"/>
</dbReference>
<dbReference type="Gene3D" id="1.10.150.20">
    <property type="entry name" value="5' to 3' exonuclease, C-terminal subdomain"/>
    <property type="match status" value="1"/>
</dbReference>
<evidence type="ECO:0000313" key="11">
    <source>
        <dbReference type="Proteomes" id="UP000198427"/>
    </source>
</evidence>
<protein>
    <recommendedName>
        <fullName evidence="7">UvrABC system protein C</fullName>
        <shortName evidence="7">Protein UvrC</shortName>
    </recommendedName>
    <alternativeName>
        <fullName evidence="7">Excinuclease ABC subunit C</fullName>
    </alternativeName>
</protein>
<dbReference type="GO" id="GO:0006289">
    <property type="term" value="P:nucleotide-excision repair"/>
    <property type="evidence" value="ECO:0007669"/>
    <property type="project" value="UniProtKB-UniRule"/>
</dbReference>
<keyword evidence="11" id="KW-1185">Reference proteome</keyword>
<evidence type="ECO:0000259" key="8">
    <source>
        <dbReference type="PROSITE" id="PS50164"/>
    </source>
</evidence>
<dbReference type="InterPro" id="IPR000305">
    <property type="entry name" value="GIY-YIG_endonuc"/>
</dbReference>
<dbReference type="SUPFAM" id="SSF47781">
    <property type="entry name" value="RuvA domain 2-like"/>
    <property type="match status" value="1"/>
</dbReference>
<evidence type="ECO:0000313" key="10">
    <source>
        <dbReference type="EMBL" id="SNR71913.1"/>
    </source>
</evidence>
<dbReference type="InterPro" id="IPR038476">
    <property type="entry name" value="UvrC_RNase_H_dom_sf"/>
</dbReference>
<evidence type="ECO:0000256" key="7">
    <source>
        <dbReference type="HAMAP-Rule" id="MF_00203"/>
    </source>
</evidence>
<proteinExistence type="inferred from homology"/>
<name>A0AA94ISP9_9BACT</name>
<dbReference type="FunFam" id="3.40.1440.10:FF:000001">
    <property type="entry name" value="UvrABC system protein C"/>
    <property type="match status" value="1"/>
</dbReference>
<reference evidence="10 11" key="1">
    <citation type="submission" date="2017-06" db="EMBL/GenBank/DDBJ databases">
        <authorList>
            <person name="Varghese N."/>
            <person name="Submissions S."/>
        </authorList>
    </citation>
    <scope>NUCLEOTIDE SEQUENCE [LARGE SCALE GENOMIC DNA]</scope>
    <source>
        <strain evidence="10 11">DSM 26989</strain>
    </source>
</reference>
<evidence type="ECO:0000256" key="3">
    <source>
        <dbReference type="ARBA" id="ARBA00022769"/>
    </source>
</evidence>
<dbReference type="InterPro" id="IPR004791">
    <property type="entry name" value="UvrC"/>
</dbReference>
<dbReference type="EMBL" id="FZNZ01000006">
    <property type="protein sequence ID" value="SNR71913.1"/>
    <property type="molecule type" value="Genomic_DNA"/>
</dbReference>